<keyword evidence="9" id="KW-1185">Reference proteome</keyword>
<evidence type="ECO:0000313" key="8">
    <source>
        <dbReference type="EMBL" id="VDN94768.1"/>
    </source>
</evidence>
<sequence length="483" mass="56364">MADLTIPTDVPQIPQVDMISATSKLQLEAADVRSNKPNWNSYLRSQMITQEDYDFITSYEMSKTKQSRDELLESNKMQCAQTMINFITTVAKDYNVRYILTLLDDMIMEDKSRVEIFHSYARRNKRTLWSWFLGILQRQDAFIVNQMSSVLAKFACFGMTLMEGSDLNFYISFLKDQLKTPRNEYINTTARCLQMMLRIDEYRHTFLAMDGIASILSVLSGKTNFQLQYQLIFSLWCLTFNPAIAEKFPHTGAIQILGDILSESTKEKVIRIILGTFRNILEKIDDRDLEREAALQMVQCKTLKTLELMDSKKFDDDELNDDVEFLDQKLHSSVQDFSSFDEYVSEVKSGRLQWSPVHKSEKFWRENAQKFNEKDFELLRQREYINRFYFIIFRILIKILEVQSDTLALCVAVHDIGEYVRHYPRGKNKIEQLQGKQAVMKLLSADDPNVRYHSLLAIQKLMVHNWEYLGKQLDADNAAAAAE</sequence>
<dbReference type="Pfam" id="PF11698">
    <property type="entry name" value="V-ATPase_H_C"/>
    <property type="match status" value="1"/>
</dbReference>
<evidence type="ECO:0000259" key="7">
    <source>
        <dbReference type="Pfam" id="PF11698"/>
    </source>
</evidence>
<dbReference type="InterPro" id="IPR016024">
    <property type="entry name" value="ARM-type_fold"/>
</dbReference>
<dbReference type="InterPro" id="IPR004908">
    <property type="entry name" value="ATPase_V1-cplx_hsu"/>
</dbReference>
<proteinExistence type="inferred from homology"/>
<dbReference type="WBParaSite" id="BPAG_0001365501-mRNA-1">
    <property type="protein sequence ID" value="BPAG_0001365501-mRNA-1"/>
    <property type="gene ID" value="BPAG_0001365501"/>
</dbReference>
<name>A0A0N4TXF4_BRUPA</name>
<dbReference type="Gene3D" id="1.25.10.10">
    <property type="entry name" value="Leucine-rich Repeat Variant"/>
    <property type="match status" value="1"/>
</dbReference>
<keyword evidence="2 6" id="KW-0813">Transport</keyword>
<evidence type="ECO:0000256" key="6">
    <source>
        <dbReference type="PIRNR" id="PIRNR032184"/>
    </source>
</evidence>
<dbReference type="InterPro" id="IPR011989">
    <property type="entry name" value="ARM-like"/>
</dbReference>
<keyword evidence="3 6" id="KW-0375">Hydrogen ion transport</keyword>
<evidence type="ECO:0000256" key="2">
    <source>
        <dbReference type="ARBA" id="ARBA00022448"/>
    </source>
</evidence>
<dbReference type="FunFam" id="1.25.10.10:FF:000067">
    <property type="entry name" value="V-type proton ATPase subunit H"/>
    <property type="match status" value="1"/>
</dbReference>
<feature type="domain" description="ATPase V1 complex subunit H C-terminal" evidence="7">
    <location>
        <begin position="337"/>
        <end position="466"/>
    </location>
</feature>
<evidence type="ECO:0000256" key="5">
    <source>
        <dbReference type="ARBA" id="ARBA00046225"/>
    </source>
</evidence>
<keyword evidence="4 6" id="KW-0406">Ion transport</keyword>
<evidence type="ECO:0000256" key="1">
    <source>
        <dbReference type="ARBA" id="ARBA00008613"/>
    </source>
</evidence>
<dbReference type="EMBL" id="UZAD01013414">
    <property type="protein sequence ID" value="VDN94768.1"/>
    <property type="molecule type" value="Genomic_DNA"/>
</dbReference>
<dbReference type="STRING" id="6280.A0A0N4TXF4"/>
<dbReference type="GO" id="GO:0046961">
    <property type="term" value="F:proton-transporting ATPase activity, rotational mechanism"/>
    <property type="evidence" value="ECO:0007669"/>
    <property type="project" value="UniProtKB-UniRule"/>
</dbReference>
<protein>
    <recommendedName>
        <fullName evidence="6">V-type proton ATPase subunit H</fullName>
    </recommendedName>
</protein>
<comment type="function">
    <text evidence="5">Subunit of the V1 complex of vacuolar(H+)-ATPase (V-ATPase), a multisubunit enzyme composed of a peripheral complex (V1) that hydrolyzes ATP and a membrane integral complex (V0) that translocates protons. V-ATPase is responsible for acidifying and maintaining the pH of intracellular compartments and in some cell types, is targeted to the plasma membrane, where it is responsible for acidifying the extracellular environment. Subunit H is essential for V-ATPase activity, but not for the assembly of the complex.</text>
</comment>
<comment type="similarity">
    <text evidence="1 6">Belongs to the V-ATPase H subunit family.</text>
</comment>
<dbReference type="InterPro" id="IPR038497">
    <property type="entry name" value="ATPase_V1-cplx_hsu_C_sf"/>
</dbReference>
<dbReference type="SUPFAM" id="SSF48371">
    <property type="entry name" value="ARM repeat"/>
    <property type="match status" value="1"/>
</dbReference>
<organism evidence="10">
    <name type="scientific">Brugia pahangi</name>
    <name type="common">Filarial nematode worm</name>
    <dbReference type="NCBI Taxonomy" id="6280"/>
    <lineage>
        <taxon>Eukaryota</taxon>
        <taxon>Metazoa</taxon>
        <taxon>Ecdysozoa</taxon>
        <taxon>Nematoda</taxon>
        <taxon>Chromadorea</taxon>
        <taxon>Rhabditida</taxon>
        <taxon>Spirurina</taxon>
        <taxon>Spiruromorpha</taxon>
        <taxon>Filarioidea</taxon>
        <taxon>Onchocercidae</taxon>
        <taxon>Brugia</taxon>
    </lineage>
</organism>
<dbReference type="AlphaFoldDB" id="A0A0N4TXF4"/>
<evidence type="ECO:0000256" key="3">
    <source>
        <dbReference type="ARBA" id="ARBA00022781"/>
    </source>
</evidence>
<dbReference type="InterPro" id="IPR011987">
    <property type="entry name" value="ATPase_V1-cplx_hsu_C"/>
</dbReference>
<comment type="subunit">
    <text evidence="6">V-ATPase is a heteromultimeric enzyme made up of two complexes: the ATP-hydrolytic V1 complex and the proton translocation V0 complex.</text>
</comment>
<gene>
    <name evidence="8" type="ORF">BPAG_LOCUS13583</name>
</gene>
<evidence type="ECO:0000256" key="4">
    <source>
        <dbReference type="ARBA" id="ARBA00023065"/>
    </source>
</evidence>
<dbReference type="PANTHER" id="PTHR10698:SF0">
    <property type="entry name" value="V-TYPE PROTON ATPASE SUBUNIT H"/>
    <property type="match status" value="1"/>
</dbReference>
<reference evidence="10" key="1">
    <citation type="submission" date="2017-02" db="UniProtKB">
        <authorList>
            <consortium name="WormBaseParasite"/>
        </authorList>
    </citation>
    <scope>IDENTIFICATION</scope>
</reference>
<dbReference type="Proteomes" id="UP000278627">
    <property type="component" value="Unassembled WGS sequence"/>
</dbReference>
<evidence type="ECO:0000313" key="10">
    <source>
        <dbReference type="WBParaSite" id="BPAG_0001365501-mRNA-1"/>
    </source>
</evidence>
<dbReference type="Gene3D" id="1.25.40.150">
    <property type="entry name" value="V-type ATPase, subunit H, C-terminal domain"/>
    <property type="match status" value="1"/>
</dbReference>
<dbReference type="GO" id="GO:0005765">
    <property type="term" value="C:lysosomal membrane"/>
    <property type="evidence" value="ECO:0007669"/>
    <property type="project" value="TreeGrafter"/>
</dbReference>
<dbReference type="GO" id="GO:0000221">
    <property type="term" value="C:vacuolar proton-transporting V-type ATPase, V1 domain"/>
    <property type="evidence" value="ECO:0007669"/>
    <property type="project" value="UniProtKB-UniRule"/>
</dbReference>
<reference evidence="8 9" key="2">
    <citation type="submission" date="2018-11" db="EMBL/GenBank/DDBJ databases">
        <authorList>
            <consortium name="Pathogen Informatics"/>
        </authorList>
    </citation>
    <scope>NUCLEOTIDE SEQUENCE [LARGE SCALE GENOMIC DNA]</scope>
</reference>
<dbReference type="CDD" id="cd00256">
    <property type="entry name" value="VATPase_H"/>
    <property type="match status" value="1"/>
</dbReference>
<dbReference type="PANTHER" id="PTHR10698">
    <property type="entry name" value="V-TYPE PROTON ATPASE SUBUNIT H"/>
    <property type="match status" value="1"/>
</dbReference>
<evidence type="ECO:0000313" key="9">
    <source>
        <dbReference type="Proteomes" id="UP000278627"/>
    </source>
</evidence>
<dbReference type="PIRSF" id="PIRSF032184">
    <property type="entry name" value="ATPase_V1_H"/>
    <property type="match status" value="1"/>
</dbReference>
<accession>A0A0N4TXF4</accession>
<dbReference type="Pfam" id="PF03224">
    <property type="entry name" value="V-ATPase_H_N"/>
    <property type="match status" value="1"/>
</dbReference>